<evidence type="ECO:0000256" key="1">
    <source>
        <dbReference type="SAM" id="Phobius"/>
    </source>
</evidence>
<protein>
    <submittedName>
        <fullName evidence="2">Uncharacterized protein</fullName>
    </submittedName>
</protein>
<sequence>MEAEQPFNPYASPTAEEAPSEVEQLKDKRLIILPPVCELPRRCVFCNQPATKSHRLRYRWWLYFWGVFSISIKWYACELHDVQVRRQQRSWWNWLVWFAGFIVVANGIDYLPAGVSGFLGAYGFGVAIALVLVAHYWSRRREHEVLTLPTVDRAEPDAVAFKHAGRPFLDSLADGAEGYLVVDKIP</sequence>
<dbReference type="AlphaFoldDB" id="A0A5C5ZFJ8"/>
<feature type="transmembrane region" description="Helical" evidence="1">
    <location>
        <begin position="91"/>
        <end position="111"/>
    </location>
</feature>
<evidence type="ECO:0000313" key="2">
    <source>
        <dbReference type="EMBL" id="TWT85621.1"/>
    </source>
</evidence>
<reference evidence="2 3" key="1">
    <citation type="submission" date="2019-02" db="EMBL/GenBank/DDBJ databases">
        <title>Deep-cultivation of Planctomycetes and their phenomic and genomic characterization uncovers novel biology.</title>
        <authorList>
            <person name="Wiegand S."/>
            <person name="Jogler M."/>
            <person name="Boedeker C."/>
            <person name="Pinto D."/>
            <person name="Vollmers J."/>
            <person name="Rivas-Marin E."/>
            <person name="Kohn T."/>
            <person name="Peeters S.H."/>
            <person name="Heuer A."/>
            <person name="Rast P."/>
            <person name="Oberbeckmann S."/>
            <person name="Bunk B."/>
            <person name="Jeske O."/>
            <person name="Meyerdierks A."/>
            <person name="Storesund J.E."/>
            <person name="Kallscheuer N."/>
            <person name="Luecker S."/>
            <person name="Lage O.M."/>
            <person name="Pohl T."/>
            <person name="Merkel B.J."/>
            <person name="Hornburger P."/>
            <person name="Mueller R.-W."/>
            <person name="Bruemmer F."/>
            <person name="Labrenz M."/>
            <person name="Spormann A.M."/>
            <person name="Op Den Camp H."/>
            <person name="Overmann J."/>
            <person name="Amann R."/>
            <person name="Jetten M.S.M."/>
            <person name="Mascher T."/>
            <person name="Medema M.H."/>
            <person name="Devos D.P."/>
            <person name="Kaster A.-K."/>
            <person name="Ovreas L."/>
            <person name="Rohde M."/>
            <person name="Galperin M.Y."/>
            <person name="Jogler C."/>
        </authorList>
    </citation>
    <scope>NUCLEOTIDE SEQUENCE [LARGE SCALE GENOMIC DNA]</scope>
    <source>
        <strain evidence="2 3">Pla123a</strain>
    </source>
</reference>
<feature type="transmembrane region" description="Helical" evidence="1">
    <location>
        <begin position="60"/>
        <end position="79"/>
    </location>
</feature>
<keyword evidence="1" id="KW-0812">Transmembrane</keyword>
<keyword evidence="1" id="KW-0472">Membrane</keyword>
<feature type="transmembrane region" description="Helical" evidence="1">
    <location>
        <begin position="117"/>
        <end position="137"/>
    </location>
</feature>
<dbReference type="Proteomes" id="UP000318478">
    <property type="component" value="Unassembled WGS sequence"/>
</dbReference>
<comment type="caution">
    <text evidence="2">The sequence shown here is derived from an EMBL/GenBank/DDBJ whole genome shotgun (WGS) entry which is preliminary data.</text>
</comment>
<accession>A0A5C5ZFJ8</accession>
<dbReference type="EMBL" id="SJPO01000001">
    <property type="protein sequence ID" value="TWT85621.1"/>
    <property type="molecule type" value="Genomic_DNA"/>
</dbReference>
<organism evidence="2 3">
    <name type="scientific">Posidoniimonas polymericola</name>
    <dbReference type="NCBI Taxonomy" id="2528002"/>
    <lineage>
        <taxon>Bacteria</taxon>
        <taxon>Pseudomonadati</taxon>
        <taxon>Planctomycetota</taxon>
        <taxon>Planctomycetia</taxon>
        <taxon>Pirellulales</taxon>
        <taxon>Lacipirellulaceae</taxon>
        <taxon>Posidoniimonas</taxon>
    </lineage>
</organism>
<keyword evidence="1" id="KW-1133">Transmembrane helix</keyword>
<name>A0A5C5ZFJ8_9BACT</name>
<dbReference type="RefSeq" id="WP_146583876.1">
    <property type="nucleotide sequence ID" value="NZ_SJPO01000001.1"/>
</dbReference>
<proteinExistence type="predicted"/>
<evidence type="ECO:0000313" key="3">
    <source>
        <dbReference type="Proteomes" id="UP000318478"/>
    </source>
</evidence>
<gene>
    <name evidence="2" type="ORF">Pla123a_04280</name>
</gene>
<keyword evidence="3" id="KW-1185">Reference proteome</keyword>
<dbReference type="OrthoDB" id="187787at2"/>